<evidence type="ECO:0000313" key="1">
    <source>
        <dbReference type="EMBL" id="QEH36934.1"/>
    </source>
</evidence>
<evidence type="ECO:0000313" key="2">
    <source>
        <dbReference type="Proteomes" id="UP000324233"/>
    </source>
</evidence>
<reference evidence="1 2" key="1">
    <citation type="submission" date="2019-08" db="EMBL/GenBank/DDBJ databases">
        <title>Deep-cultivation of Planctomycetes and their phenomic and genomic characterization uncovers novel biology.</title>
        <authorList>
            <person name="Wiegand S."/>
            <person name="Jogler M."/>
            <person name="Boedeker C."/>
            <person name="Pinto D."/>
            <person name="Vollmers J."/>
            <person name="Rivas-Marin E."/>
            <person name="Kohn T."/>
            <person name="Peeters S.H."/>
            <person name="Heuer A."/>
            <person name="Rast P."/>
            <person name="Oberbeckmann S."/>
            <person name="Bunk B."/>
            <person name="Jeske O."/>
            <person name="Meyerdierks A."/>
            <person name="Storesund J.E."/>
            <person name="Kallscheuer N."/>
            <person name="Luecker S."/>
            <person name="Lage O.M."/>
            <person name="Pohl T."/>
            <person name="Merkel B.J."/>
            <person name="Hornburger P."/>
            <person name="Mueller R.-W."/>
            <person name="Bruemmer F."/>
            <person name="Labrenz M."/>
            <person name="Spormann A.M."/>
            <person name="Op den Camp H."/>
            <person name="Overmann J."/>
            <person name="Amann R."/>
            <person name="Jetten M.S.M."/>
            <person name="Mascher T."/>
            <person name="Medema M.H."/>
            <person name="Devos D.P."/>
            <person name="Kaster A.-K."/>
            <person name="Ovreas L."/>
            <person name="Rohde M."/>
            <person name="Galperin M.Y."/>
            <person name="Jogler C."/>
        </authorList>
    </citation>
    <scope>NUCLEOTIDE SEQUENCE [LARGE SCALE GENOMIC DNA]</scope>
    <source>
        <strain evidence="1 2">OJF2</strain>
    </source>
</reference>
<dbReference type="InterPro" id="IPR029063">
    <property type="entry name" value="SAM-dependent_MTases_sf"/>
</dbReference>
<dbReference type="PANTHER" id="PTHR40036">
    <property type="entry name" value="MACROCIN O-METHYLTRANSFERASE"/>
    <property type="match status" value="1"/>
</dbReference>
<dbReference type="AlphaFoldDB" id="A0A5B9W9J4"/>
<organism evidence="1 2">
    <name type="scientific">Aquisphaera giovannonii</name>
    <dbReference type="NCBI Taxonomy" id="406548"/>
    <lineage>
        <taxon>Bacteria</taxon>
        <taxon>Pseudomonadati</taxon>
        <taxon>Planctomycetota</taxon>
        <taxon>Planctomycetia</taxon>
        <taxon>Isosphaerales</taxon>
        <taxon>Isosphaeraceae</taxon>
        <taxon>Aquisphaera</taxon>
    </lineage>
</organism>
<dbReference type="KEGG" id="agv:OJF2_55190"/>
<keyword evidence="2" id="KW-1185">Reference proteome</keyword>
<protein>
    <recommendedName>
        <fullName evidence="3">Macrocin-O-methyltransferase (TylF)</fullName>
    </recommendedName>
</protein>
<evidence type="ECO:0008006" key="3">
    <source>
        <dbReference type="Google" id="ProtNLM"/>
    </source>
</evidence>
<dbReference type="InterPro" id="IPR008884">
    <property type="entry name" value="TylF_MeTrfase"/>
</dbReference>
<dbReference type="EMBL" id="CP042997">
    <property type="protein sequence ID" value="QEH36934.1"/>
    <property type="molecule type" value="Genomic_DNA"/>
</dbReference>
<dbReference type="PANTHER" id="PTHR40036:SF1">
    <property type="entry name" value="MACROCIN O-METHYLTRANSFERASE"/>
    <property type="match status" value="1"/>
</dbReference>
<dbReference type="Pfam" id="PF05711">
    <property type="entry name" value="TylF"/>
    <property type="match status" value="1"/>
</dbReference>
<name>A0A5B9W9J4_9BACT</name>
<sequence>MSGLTGSAFEVRKTQRSWGMSRSTLQGGMEIASEAPEFVREGGPGTACELEVPGLAQATDREETENAAAWDDGEPGVDARRGGGSPIRYHLDEVNQRVVSGWAVHPSGLRVVRIFRDDVEIGAEAAGLERPDILAAFPDMPGSDRAGFRLRLGKHLRPGVNAITLEVEAQDGTRTRTSWETAKLDLDARDASFSFRPGTDRPVLSGLPFDVTALLRKFRPATYDSQSGWGDELISQGVEDLGTIWSSGARTAPLNRYILFLKSMYHRFQCISRRFPRDNEGVAVDAKDVVAAATTPEEMLAIANHLFVLRSNGLDGHFLEFGCFKGFSSCCLSYCCRYLDLPMDIFDSFAGLPPEEHDFYSAGEFCGTLEEVTSNINEFGDPRPVRLHKGFFSDSLPHFNETHVSCIWMDVDLFSSATDVAQVFDRLPRSSIVFTHEFPPDGASDGRVLRDASEVFPPILDKLESMGREPVGRYLSGWLGAIWDAREGIPVLPHHLLMQLVRLPDWPNGEACQ</sequence>
<proteinExistence type="predicted"/>
<dbReference type="Proteomes" id="UP000324233">
    <property type="component" value="Chromosome"/>
</dbReference>
<accession>A0A5B9W9J4</accession>
<gene>
    <name evidence="1" type="ORF">OJF2_55190</name>
</gene>
<dbReference type="Gene3D" id="3.40.50.150">
    <property type="entry name" value="Vaccinia Virus protein VP39"/>
    <property type="match status" value="1"/>
</dbReference>